<protein>
    <submittedName>
        <fullName evidence="3">Uncharacterized protein</fullName>
    </submittedName>
</protein>
<dbReference type="AlphaFoldDB" id="A0A450ULU8"/>
<proteinExistence type="predicted"/>
<evidence type="ECO:0000313" key="4">
    <source>
        <dbReference type="EMBL" id="VFJ94834.1"/>
    </source>
</evidence>
<reference evidence="3" key="1">
    <citation type="submission" date="2019-02" db="EMBL/GenBank/DDBJ databases">
        <authorList>
            <person name="Gruber-Vodicka R. H."/>
            <person name="Seah K. B. B."/>
        </authorList>
    </citation>
    <scope>NUCLEOTIDE SEQUENCE</scope>
    <source>
        <strain evidence="4">BECK_SA2B12</strain>
        <strain evidence="2">BECK_SA2B15</strain>
        <strain evidence="3">BECK_SA2B20</strain>
    </source>
</reference>
<accession>A0A450ULU8</accession>
<evidence type="ECO:0000256" key="1">
    <source>
        <dbReference type="SAM" id="MobiDB-lite"/>
    </source>
</evidence>
<dbReference type="EMBL" id="CAADFG010000008">
    <property type="protein sequence ID" value="VFJ88400.1"/>
    <property type="molecule type" value="Genomic_DNA"/>
</dbReference>
<sequence>MAHFPKAETGVFDLRANTRPRMVTGLTTHMDLFPAPPVTMEALAALAASPIPRRRTPPRNAMPRPNTPPPPKDEALRVLTEWDP</sequence>
<name>A0A450ULU8_9GAMM</name>
<feature type="region of interest" description="Disordered" evidence="1">
    <location>
        <begin position="48"/>
        <end position="84"/>
    </location>
</feature>
<dbReference type="EMBL" id="CAADFI010000046">
    <property type="protein sequence ID" value="VFJ93512.1"/>
    <property type="molecule type" value="Genomic_DNA"/>
</dbReference>
<organism evidence="3">
    <name type="scientific">Candidatus Kentrum eta</name>
    <dbReference type="NCBI Taxonomy" id="2126337"/>
    <lineage>
        <taxon>Bacteria</taxon>
        <taxon>Pseudomonadati</taxon>
        <taxon>Pseudomonadota</taxon>
        <taxon>Gammaproteobacteria</taxon>
        <taxon>Candidatus Kentrum</taxon>
    </lineage>
</organism>
<gene>
    <name evidence="2" type="ORF">BECKH772A_GA0070896_1000827</name>
    <name evidence="3" type="ORF">BECKH772B_GA0070898_100462</name>
    <name evidence="4" type="ORF">BECKH772C_GA0070978_1000122</name>
</gene>
<evidence type="ECO:0000313" key="2">
    <source>
        <dbReference type="EMBL" id="VFJ88400.1"/>
    </source>
</evidence>
<dbReference type="EMBL" id="CAADFJ010000001">
    <property type="protein sequence ID" value="VFJ94834.1"/>
    <property type="molecule type" value="Genomic_DNA"/>
</dbReference>
<evidence type="ECO:0000313" key="3">
    <source>
        <dbReference type="EMBL" id="VFJ93512.1"/>
    </source>
</evidence>